<dbReference type="SUPFAM" id="SSF63380">
    <property type="entry name" value="Riboflavin synthase domain-like"/>
    <property type="match status" value="1"/>
</dbReference>
<evidence type="ECO:0000256" key="5">
    <source>
        <dbReference type="ARBA" id="ARBA00023027"/>
    </source>
</evidence>
<dbReference type="RefSeq" id="WP_088593266.1">
    <property type="nucleotide sequence ID" value="NZ_CP022022.1"/>
</dbReference>
<organism evidence="8 9">
    <name type="scientific">Capnocytophaga endodontalis</name>
    <dbReference type="NCBI Taxonomy" id="2708117"/>
    <lineage>
        <taxon>Bacteria</taxon>
        <taxon>Pseudomonadati</taxon>
        <taxon>Bacteroidota</taxon>
        <taxon>Flavobacteriia</taxon>
        <taxon>Flavobacteriales</taxon>
        <taxon>Flavobacteriaceae</taxon>
        <taxon>Capnocytophaga</taxon>
    </lineage>
</organism>
<proteinExistence type="predicted"/>
<evidence type="ECO:0000313" key="8">
    <source>
        <dbReference type="EMBL" id="ASF42077.1"/>
    </source>
</evidence>
<dbReference type="SUPFAM" id="SSF52343">
    <property type="entry name" value="Ferredoxin reductase-like, C-terminal NADP-linked domain"/>
    <property type="match status" value="1"/>
</dbReference>
<keyword evidence="9" id="KW-1185">Reference proteome</keyword>
<gene>
    <name evidence="8" type="ORF">CBG49_02660</name>
</gene>
<keyword evidence="4" id="KW-0521">NADP</keyword>
<keyword evidence="6" id="KW-1133">Transmembrane helix</keyword>
<keyword evidence="1" id="KW-0285">Flavoprotein</keyword>
<dbReference type="InterPro" id="IPR001433">
    <property type="entry name" value="OxRdtase_FAD/NAD-bd"/>
</dbReference>
<keyword evidence="6" id="KW-0812">Transmembrane</keyword>
<keyword evidence="6" id="KW-0472">Membrane</keyword>
<dbReference type="SUPFAM" id="SSF51905">
    <property type="entry name" value="FAD/NAD(P)-binding domain"/>
    <property type="match status" value="1"/>
</dbReference>
<dbReference type="PRINTS" id="PR00410">
    <property type="entry name" value="PHEHYDRXLASE"/>
</dbReference>
<evidence type="ECO:0000259" key="7">
    <source>
        <dbReference type="PROSITE" id="PS51384"/>
    </source>
</evidence>
<dbReference type="InterPro" id="IPR017938">
    <property type="entry name" value="Riboflavin_synthase-like_b-brl"/>
</dbReference>
<evidence type="ECO:0000256" key="2">
    <source>
        <dbReference type="ARBA" id="ARBA00022729"/>
    </source>
</evidence>
<keyword evidence="2" id="KW-0732">Signal</keyword>
<dbReference type="Proteomes" id="UP000197007">
    <property type="component" value="Chromosome"/>
</dbReference>
<dbReference type="PANTHER" id="PTHR46091:SF3">
    <property type="entry name" value="AMINE OXIDASE DOMAIN-CONTAINING PROTEIN"/>
    <property type="match status" value="1"/>
</dbReference>
<dbReference type="Pfam" id="PF01593">
    <property type="entry name" value="Amino_oxidase"/>
    <property type="match status" value="1"/>
</dbReference>
<reference evidence="9" key="1">
    <citation type="submission" date="2017-06" db="EMBL/GenBank/DDBJ databases">
        <title>Complete genome sequence of Capnocytophaga sp. KCOM 1579 (=ChDC OS43) isolated from a human refractory periapical abscess lesion.</title>
        <authorList>
            <person name="Kook J.-K."/>
            <person name="Park S.-N."/>
            <person name="Lim Y.K."/>
            <person name="Roh H."/>
        </authorList>
    </citation>
    <scope>NUCLEOTIDE SEQUENCE [LARGE SCALE GENOMIC DNA]</scope>
    <source>
        <strain evidence="9">ChDC OS43</strain>
    </source>
</reference>
<evidence type="ECO:0000256" key="3">
    <source>
        <dbReference type="ARBA" id="ARBA00022827"/>
    </source>
</evidence>
<feature type="transmembrane region" description="Helical" evidence="6">
    <location>
        <begin position="6"/>
        <end position="25"/>
    </location>
</feature>
<dbReference type="Gene3D" id="2.40.30.10">
    <property type="entry name" value="Translation factors"/>
    <property type="match status" value="1"/>
</dbReference>
<evidence type="ECO:0000256" key="1">
    <source>
        <dbReference type="ARBA" id="ARBA00022630"/>
    </source>
</evidence>
<dbReference type="AlphaFoldDB" id="A0A1Z4BLD8"/>
<dbReference type="EMBL" id="CP022022">
    <property type="protein sequence ID" value="ASF42077.1"/>
    <property type="molecule type" value="Genomic_DNA"/>
</dbReference>
<protein>
    <submittedName>
        <fullName evidence="8">Oxidoreductase</fullName>
    </submittedName>
</protein>
<dbReference type="Gene3D" id="3.50.50.60">
    <property type="entry name" value="FAD/NAD(P)-binding domain"/>
    <property type="match status" value="2"/>
</dbReference>
<feature type="domain" description="FAD-binding FR-type" evidence="7">
    <location>
        <begin position="515"/>
        <end position="617"/>
    </location>
</feature>
<dbReference type="InterPro" id="IPR039261">
    <property type="entry name" value="FNR_nucleotide-bd"/>
</dbReference>
<dbReference type="InterPro" id="IPR052206">
    <property type="entry name" value="Retinol_saturase"/>
</dbReference>
<evidence type="ECO:0000256" key="4">
    <source>
        <dbReference type="ARBA" id="ARBA00022857"/>
    </source>
</evidence>
<dbReference type="InterPro" id="IPR017927">
    <property type="entry name" value="FAD-bd_FR_type"/>
</dbReference>
<dbReference type="InterPro" id="IPR002937">
    <property type="entry name" value="Amino_oxidase"/>
</dbReference>
<evidence type="ECO:0000313" key="9">
    <source>
        <dbReference type="Proteomes" id="UP000197007"/>
    </source>
</evidence>
<dbReference type="Gene3D" id="3.40.50.80">
    <property type="entry name" value="Nucleotide-binding domain of ferredoxin-NADP reductase (FNR) module"/>
    <property type="match status" value="1"/>
</dbReference>
<name>A0A1Z4BLD8_9FLAO</name>
<keyword evidence="3" id="KW-0274">FAD</keyword>
<dbReference type="Pfam" id="PF00175">
    <property type="entry name" value="NAD_binding_1"/>
    <property type="match status" value="1"/>
</dbReference>
<sequence>MKNYNSIIIGSGLGGLIAGATLALWGKKVIVLEQHYIAGGCATAFKRKDYLMEVGLHEIDGLHETDPKRPILELLGVFEEVEFLKVPEFYHLKKQNFQCTLHHGAEAKEKLIVDFSDSKAEIERFFKLINKLYAEMRRLPRNKWLNILLYPLMPFLIPTIIKTSTMNTGDWLDANIKNEALKNVLTANLGYYTDDPYNLSLMYFLMAQGSYLNGGGNFVKGGSQSLSNYLVRFIEKRGGQVLTGKFVEEILVENNQAVGVSYRDTFNSSAAKQSLYADSVVANAAQPIVAQMLPEPYRSKLAQKVAPLELACSLLTIYLGFNTDLKKLGVNHYSTIIQGQKDYKLKDVKSDSQGDWAQKSFTFVNYGMVDAQLAPEGKTVGVICAIDYLKEWEGLSEAEYQQKKERVAQLFLARLEAEFPTILDYLEYYEVATAKTIKRYTLNPQGTPYGYVQSVKQTYPKRDKLTTSPLKNLYFASAWAPSGGGYSGAIYSGFMTANKMKTQVKWRDYAPSTLTDERCVKLLAKDLIADNTILLTFEKPKDLAYKAGQYAVLRLDNPRYTTLDIPLRPLSMVSHPKDDTLQFAMRLSDSSFKKSVAAMAIGDTATIFAPMGNFTLKAKNKRIVFLASGIGITPVLPMLKTLAQQQFAGEVAVFYSNKTETSAAFHSELQHSTLANYSYLPVFTATQKRLNAAFLKEHLHTLTDCEYYIVGTHSFTKAMQELLLNEKVPAAFIFKDDFGSAS</sequence>
<keyword evidence="5" id="KW-0520">NAD</keyword>
<dbReference type="InterPro" id="IPR036188">
    <property type="entry name" value="FAD/NAD-bd_sf"/>
</dbReference>
<dbReference type="KEGG" id="capn:CBG49_02660"/>
<dbReference type="PROSITE" id="PS51384">
    <property type="entry name" value="FAD_FR"/>
    <property type="match status" value="1"/>
</dbReference>
<dbReference type="PANTHER" id="PTHR46091">
    <property type="entry name" value="BLR7054 PROTEIN"/>
    <property type="match status" value="1"/>
</dbReference>
<dbReference type="GO" id="GO:0016491">
    <property type="term" value="F:oxidoreductase activity"/>
    <property type="evidence" value="ECO:0007669"/>
    <property type="project" value="InterPro"/>
</dbReference>
<dbReference type="CDD" id="cd00322">
    <property type="entry name" value="FNR_like"/>
    <property type="match status" value="1"/>
</dbReference>
<accession>A0A1Z4BLD8</accession>
<evidence type="ECO:0000256" key="6">
    <source>
        <dbReference type="SAM" id="Phobius"/>
    </source>
</evidence>